<accession>E4ZU43</accession>
<dbReference type="InParanoid" id="E4ZU43"/>
<evidence type="ECO:0000256" key="12">
    <source>
        <dbReference type="SAM" id="SignalP"/>
    </source>
</evidence>
<dbReference type="RefSeq" id="XP_003838232.1">
    <property type="nucleotide sequence ID" value="XM_003838184.1"/>
</dbReference>
<evidence type="ECO:0000256" key="1">
    <source>
        <dbReference type="ARBA" id="ARBA00000822"/>
    </source>
</evidence>
<evidence type="ECO:0000259" key="13">
    <source>
        <dbReference type="PROSITE" id="PS51910"/>
    </source>
</evidence>
<dbReference type="OrthoDB" id="6020543at2759"/>
<evidence type="ECO:0000256" key="2">
    <source>
        <dbReference type="ARBA" id="ARBA00012729"/>
    </source>
</evidence>
<dbReference type="Proteomes" id="UP000002668">
    <property type="component" value="Genome"/>
</dbReference>
<dbReference type="InterPro" id="IPR050542">
    <property type="entry name" value="Glycosyl_Hydrlase18_Chitinase"/>
</dbReference>
<sequence length="933" mass="97769">MSLSLFSRAAIAVGLLTSTVSAKFDSNSNKNVAVYWGQGSDQIPLSQVCTDPGIDIVNIGFVNAFPKTRGDYPGTNHANACQADYYPDPKTGQPSKLLRTCPGVEQAIKDCQAAGKKVMLSLGGGYPVNYSLPTVDVANYFADFLIGAYGPVSSDWNGKPRPFGSAVVDGFDLDLEAEEWATGAADLLYKNYDVFARRIKTRSSMLLSAAPQCVIPDARIAPALKAVPFDFIFAQFYNTYECSAAKGYKDLKAGATTKTTTFTFQAWLDWLAKESANKQVKLYMGLPAGPDGLPTHKDHYLNPTEADYLINRYKNNANFGGVMLWEATVSVRNPEFCKSFGYWAKTSLEGSFAQKHTQAACAVSSSAVVSSSTKISSSSSLSSSTKVSSSTVASSTTLSSSTKPSSSMHVPSSTKASASIQVPSSTMVPSSVLVTSSSVSSVHVPSSSVVASSEDLSSSTTSSFNIVSSTVEDSSMYSTTSVAPSNVESSMYPTTSVAPSNVESSLHPTASVYPSNVDSSMYPTTSVAPSNVESSIHPTTSVAPSNVEPSSVYVVPSGSVQIPLPTESSSKVYSSSSASIVYPDSYPTNVSSSNIYPSASSTPYLSEYQSQSETTSDAASSTSCSTSSEAYPIKSSSIAYPYPAESSEYATSSSGTDNESIPSITKGSEEESSYPTGTTTTVVTTTYVDVCPTGLTTVTTVITKTFCGKCAHSTPQAEYPEGWTTSVYVDETVTITLTKPVNTPTDTPAYPTASPTVDYPAVPIPSVPVNKQEYPSMPEIPAVPKPSAPVVKEEYPSIPEEPNVATATKSVAYPVSSEAPEYPAQPGVPEYPKKPVEDVTSTLTSSLIQHVTLSKVAVVTASVPVPYPSAPSLAPYAAVGIANGTSAYAPLPTGTGKPAKPTSFAPPEFEGAASRFGAGMTVLVSVVAGFLVL</sequence>
<feature type="compositionally biased region" description="Low complexity" evidence="11">
    <location>
        <begin position="392"/>
        <end position="415"/>
    </location>
</feature>
<dbReference type="InterPro" id="IPR001223">
    <property type="entry name" value="Glyco_hydro18_cat"/>
</dbReference>
<evidence type="ECO:0000256" key="3">
    <source>
        <dbReference type="ARBA" id="ARBA00022669"/>
    </source>
</evidence>
<keyword evidence="4 10" id="KW-0378">Hydrolase</keyword>
<keyword evidence="3" id="KW-0147">Chitin-binding</keyword>
<dbReference type="PROSITE" id="PS51910">
    <property type="entry name" value="GH18_2"/>
    <property type="match status" value="1"/>
</dbReference>
<evidence type="ECO:0000313" key="15">
    <source>
        <dbReference type="Proteomes" id="UP000002668"/>
    </source>
</evidence>
<feature type="region of interest" description="Disordered" evidence="11">
    <location>
        <begin position="647"/>
        <end position="677"/>
    </location>
</feature>
<evidence type="ECO:0000256" key="5">
    <source>
        <dbReference type="ARBA" id="ARBA00023024"/>
    </source>
</evidence>
<protein>
    <recommendedName>
        <fullName evidence="2">chitinase</fullName>
        <ecNumber evidence="2">3.2.1.14</ecNumber>
    </recommendedName>
</protein>
<evidence type="ECO:0000313" key="14">
    <source>
        <dbReference type="EMBL" id="CBX94753.1"/>
    </source>
</evidence>
<evidence type="ECO:0000256" key="4">
    <source>
        <dbReference type="ARBA" id="ARBA00022801"/>
    </source>
</evidence>
<dbReference type="PANTHER" id="PTHR45708">
    <property type="entry name" value="ENDOCHITINASE"/>
    <property type="match status" value="1"/>
</dbReference>
<dbReference type="InterPro" id="IPR045321">
    <property type="entry name" value="Cts1-like"/>
</dbReference>
<dbReference type="EC" id="3.2.1.14" evidence="2"/>
<dbReference type="HOGENOM" id="CLU_009107_0_0_1"/>
<dbReference type="GO" id="GO:0008061">
    <property type="term" value="F:chitin binding"/>
    <property type="evidence" value="ECO:0007669"/>
    <property type="project" value="UniProtKB-KW"/>
</dbReference>
<keyword evidence="15" id="KW-1185">Reference proteome</keyword>
<feature type="compositionally biased region" description="Low complexity" evidence="11">
    <location>
        <begin position="609"/>
        <end position="629"/>
    </location>
</feature>
<feature type="region of interest" description="Disordered" evidence="11">
    <location>
        <begin position="484"/>
        <end position="505"/>
    </location>
</feature>
<dbReference type="CDD" id="cd02877">
    <property type="entry name" value="GH18_hevamine_XipI_class_III"/>
    <property type="match status" value="1"/>
</dbReference>
<dbReference type="PROSITE" id="PS01095">
    <property type="entry name" value="GH18_1"/>
    <property type="match status" value="1"/>
</dbReference>
<dbReference type="EMBL" id="FP929125">
    <property type="protein sequence ID" value="CBX94753.1"/>
    <property type="molecule type" value="Genomic_DNA"/>
</dbReference>
<comment type="catalytic activity">
    <reaction evidence="1">
        <text>Random endo-hydrolysis of N-acetyl-beta-D-glucosaminide (1-&gt;4)-beta-linkages in chitin and chitodextrins.</text>
        <dbReference type="EC" id="3.2.1.14"/>
    </reaction>
</comment>
<dbReference type="SUPFAM" id="SSF51445">
    <property type="entry name" value="(Trans)glycosidases"/>
    <property type="match status" value="1"/>
</dbReference>
<evidence type="ECO:0000256" key="11">
    <source>
        <dbReference type="SAM" id="MobiDB-lite"/>
    </source>
</evidence>
<name>E4ZU43_LEPMJ</name>
<dbReference type="Gene3D" id="3.20.20.80">
    <property type="entry name" value="Glycosidases"/>
    <property type="match status" value="1"/>
</dbReference>
<dbReference type="GeneID" id="13291224"/>
<dbReference type="GO" id="GO:0006032">
    <property type="term" value="P:chitin catabolic process"/>
    <property type="evidence" value="ECO:0007669"/>
    <property type="project" value="UniProtKB-KW"/>
</dbReference>
<feature type="chain" id="PRO_5003194810" description="chitinase" evidence="12">
    <location>
        <begin position="23"/>
        <end position="933"/>
    </location>
</feature>
<dbReference type="InterPro" id="IPR017853">
    <property type="entry name" value="GH"/>
</dbReference>
<evidence type="ECO:0000256" key="9">
    <source>
        <dbReference type="ARBA" id="ARBA00025727"/>
    </source>
</evidence>
<reference evidence="15" key="1">
    <citation type="journal article" date="2011" name="Nat. Commun.">
        <title>Effector diversification within compartments of the Leptosphaeria maculans genome affected by Repeat-Induced Point mutations.</title>
        <authorList>
            <person name="Rouxel T."/>
            <person name="Grandaubert J."/>
            <person name="Hane J.K."/>
            <person name="Hoede C."/>
            <person name="van de Wouw A.P."/>
            <person name="Couloux A."/>
            <person name="Dominguez V."/>
            <person name="Anthouard V."/>
            <person name="Bally P."/>
            <person name="Bourras S."/>
            <person name="Cozijnsen A.J."/>
            <person name="Ciuffetti L.M."/>
            <person name="Degrave A."/>
            <person name="Dilmaghani A."/>
            <person name="Duret L."/>
            <person name="Fudal I."/>
            <person name="Goodwin S.B."/>
            <person name="Gout L."/>
            <person name="Glaser N."/>
            <person name="Linglin J."/>
            <person name="Kema G.H.J."/>
            <person name="Lapalu N."/>
            <person name="Lawrence C.B."/>
            <person name="May K."/>
            <person name="Meyer M."/>
            <person name="Ollivier B."/>
            <person name="Poulain J."/>
            <person name="Schoch C.L."/>
            <person name="Simon A."/>
            <person name="Spatafora J.W."/>
            <person name="Stachowiak A."/>
            <person name="Turgeon B.G."/>
            <person name="Tyler B.M."/>
            <person name="Vincent D."/>
            <person name="Weissenbach J."/>
            <person name="Amselem J."/>
            <person name="Quesneville H."/>
            <person name="Oliver R.P."/>
            <person name="Wincker P."/>
            <person name="Balesdent M.-H."/>
            <person name="Howlett B.J."/>
        </authorList>
    </citation>
    <scope>NUCLEOTIDE SEQUENCE [LARGE SCALE GENOMIC DNA]</scope>
    <source>
        <strain evidence="15">JN3 / isolate v23.1.3 / race Av1-4-5-6-7-8</strain>
    </source>
</reference>
<dbReference type="CAZy" id="GH18">
    <property type="family name" value="Glycoside Hydrolase Family 18"/>
</dbReference>
<proteinExistence type="inferred from homology"/>
<evidence type="ECO:0000256" key="6">
    <source>
        <dbReference type="ARBA" id="ARBA00023277"/>
    </source>
</evidence>
<keyword evidence="6" id="KW-0119">Carbohydrate metabolism</keyword>
<dbReference type="InterPro" id="IPR001579">
    <property type="entry name" value="Glyco_hydro_18_chit_AS"/>
</dbReference>
<comment type="similarity">
    <text evidence="9">Belongs to the glycosyl hydrolase 18 family. Chitinase class III subfamily.</text>
</comment>
<feature type="compositionally biased region" description="Polar residues" evidence="11">
    <location>
        <begin position="648"/>
        <end position="666"/>
    </location>
</feature>
<evidence type="ECO:0000256" key="7">
    <source>
        <dbReference type="ARBA" id="ARBA00023295"/>
    </source>
</evidence>
<dbReference type="Pfam" id="PF00704">
    <property type="entry name" value="Glyco_hydro_18"/>
    <property type="match status" value="1"/>
</dbReference>
<keyword evidence="5" id="KW-0146">Chitin degradation</keyword>
<dbReference type="GO" id="GO:0008843">
    <property type="term" value="F:endochitinase activity"/>
    <property type="evidence" value="ECO:0007669"/>
    <property type="project" value="UniProtKB-EC"/>
</dbReference>
<dbReference type="OMA" id="NGPYIAM"/>
<feature type="region of interest" description="Disordered" evidence="11">
    <location>
        <begin position="607"/>
        <end position="629"/>
    </location>
</feature>
<dbReference type="VEuPathDB" id="FungiDB:LEMA_P117560.1"/>
<dbReference type="PANTHER" id="PTHR45708:SF49">
    <property type="entry name" value="ENDOCHITINASE"/>
    <property type="match status" value="1"/>
</dbReference>
<dbReference type="STRING" id="985895.E4ZU43"/>
<organism evidence="15">
    <name type="scientific">Leptosphaeria maculans (strain JN3 / isolate v23.1.3 / race Av1-4-5-6-7-8)</name>
    <name type="common">Blackleg fungus</name>
    <name type="synonym">Phoma lingam</name>
    <dbReference type="NCBI Taxonomy" id="985895"/>
    <lineage>
        <taxon>Eukaryota</taxon>
        <taxon>Fungi</taxon>
        <taxon>Dikarya</taxon>
        <taxon>Ascomycota</taxon>
        <taxon>Pezizomycotina</taxon>
        <taxon>Dothideomycetes</taxon>
        <taxon>Pleosporomycetidae</taxon>
        <taxon>Pleosporales</taxon>
        <taxon>Pleosporineae</taxon>
        <taxon>Leptosphaeriaceae</taxon>
        <taxon>Plenodomus</taxon>
        <taxon>Plenodomus lingam/Leptosphaeria maculans species complex</taxon>
    </lineage>
</organism>
<dbReference type="GO" id="GO:0005576">
    <property type="term" value="C:extracellular region"/>
    <property type="evidence" value="ECO:0007669"/>
    <property type="project" value="TreeGrafter"/>
</dbReference>
<evidence type="ECO:0000256" key="8">
    <source>
        <dbReference type="ARBA" id="ARBA00023326"/>
    </source>
</evidence>
<dbReference type="GO" id="GO:0000272">
    <property type="term" value="P:polysaccharide catabolic process"/>
    <property type="evidence" value="ECO:0007669"/>
    <property type="project" value="UniProtKB-KW"/>
</dbReference>
<gene>
    <name evidence="14" type="ORF">LEMA_P117560.1</name>
</gene>
<feature type="signal peptide" evidence="12">
    <location>
        <begin position="1"/>
        <end position="22"/>
    </location>
</feature>
<keyword evidence="7 10" id="KW-0326">Glycosidase</keyword>
<dbReference type="eggNOG" id="KOG4701">
    <property type="taxonomic scope" value="Eukaryota"/>
</dbReference>
<feature type="domain" description="GH18" evidence="13">
    <location>
        <begin position="30"/>
        <end position="346"/>
    </location>
</feature>
<dbReference type="AlphaFoldDB" id="E4ZU43"/>
<keyword evidence="12" id="KW-0732">Signal</keyword>
<feature type="region of interest" description="Disordered" evidence="11">
    <location>
        <begin position="392"/>
        <end position="421"/>
    </location>
</feature>
<evidence type="ECO:0000256" key="10">
    <source>
        <dbReference type="RuleBase" id="RU000489"/>
    </source>
</evidence>
<keyword evidence="8" id="KW-0624">Polysaccharide degradation</keyword>